<dbReference type="SUPFAM" id="SSF48264">
    <property type="entry name" value="Cytochrome P450"/>
    <property type="match status" value="1"/>
</dbReference>
<evidence type="ECO:0000256" key="3">
    <source>
        <dbReference type="ARBA" id="ARBA00022617"/>
    </source>
</evidence>
<evidence type="ECO:0000256" key="1">
    <source>
        <dbReference type="ARBA" id="ARBA00001971"/>
    </source>
</evidence>
<evidence type="ECO:0000313" key="11">
    <source>
        <dbReference type="Proteomes" id="UP000053144"/>
    </source>
</evidence>
<dbReference type="CDD" id="cd11064">
    <property type="entry name" value="CYP86A"/>
    <property type="match status" value="1"/>
</dbReference>
<dbReference type="GO" id="GO:0005506">
    <property type="term" value="F:iron ion binding"/>
    <property type="evidence" value="ECO:0007669"/>
    <property type="project" value="InterPro"/>
</dbReference>
<dbReference type="AlphaFoldDB" id="A0A0L9UU31"/>
<dbReference type="PRINTS" id="PR00385">
    <property type="entry name" value="P450"/>
</dbReference>
<evidence type="ECO:0000256" key="8">
    <source>
        <dbReference type="PIRSR" id="PIRSR602401-1"/>
    </source>
</evidence>
<proteinExistence type="inferred from homology"/>
<dbReference type="InterPro" id="IPR002401">
    <property type="entry name" value="Cyt_P450_E_grp-I"/>
</dbReference>
<evidence type="ECO:0000256" key="6">
    <source>
        <dbReference type="ARBA" id="ARBA00023004"/>
    </source>
</evidence>
<dbReference type="InterPro" id="IPR001128">
    <property type="entry name" value="Cyt_P450"/>
</dbReference>
<feature type="binding site" description="axial binding residue" evidence="8">
    <location>
        <position position="457"/>
    </location>
    <ligand>
        <name>heme</name>
        <dbReference type="ChEBI" id="CHEBI:30413"/>
    </ligand>
    <ligandPart>
        <name>Fe</name>
        <dbReference type="ChEBI" id="CHEBI:18248"/>
    </ligandPart>
</feature>
<dbReference type="InterPro" id="IPR036396">
    <property type="entry name" value="Cyt_P450_sf"/>
</dbReference>
<dbReference type="Pfam" id="PF00067">
    <property type="entry name" value="p450"/>
    <property type="match status" value="1"/>
</dbReference>
<dbReference type="PROSITE" id="PS00086">
    <property type="entry name" value="CYTOCHROME_P450"/>
    <property type="match status" value="1"/>
</dbReference>
<keyword evidence="6 8" id="KW-0408">Iron</keyword>
<keyword evidence="3 8" id="KW-0349">Heme</keyword>
<comment type="similarity">
    <text evidence="2 9">Belongs to the cytochrome P450 family.</text>
</comment>
<evidence type="ECO:0000313" key="10">
    <source>
        <dbReference type="EMBL" id="KOM46087.1"/>
    </source>
</evidence>
<dbReference type="OrthoDB" id="1470350at2759"/>
<dbReference type="EMBL" id="CM003376">
    <property type="protein sequence ID" value="KOM46087.1"/>
    <property type="molecule type" value="Genomic_DNA"/>
</dbReference>
<dbReference type="PANTHER" id="PTHR24296">
    <property type="entry name" value="CYTOCHROME P450"/>
    <property type="match status" value="1"/>
</dbReference>
<dbReference type="GO" id="GO:0016705">
    <property type="term" value="F:oxidoreductase activity, acting on paired donors, with incorporation or reduction of molecular oxygen"/>
    <property type="evidence" value="ECO:0007669"/>
    <property type="project" value="InterPro"/>
</dbReference>
<dbReference type="STRING" id="3914.A0A0L9UU31"/>
<dbReference type="InterPro" id="IPR017972">
    <property type="entry name" value="Cyt_P450_CS"/>
</dbReference>
<accession>A0A0L9UU31</accession>
<name>A0A0L9UU31_PHAAN</name>
<dbReference type="Proteomes" id="UP000053144">
    <property type="component" value="Chromosome 6"/>
</dbReference>
<organism evidence="10 11">
    <name type="scientific">Phaseolus angularis</name>
    <name type="common">Azuki bean</name>
    <name type="synonym">Vigna angularis</name>
    <dbReference type="NCBI Taxonomy" id="3914"/>
    <lineage>
        <taxon>Eukaryota</taxon>
        <taxon>Viridiplantae</taxon>
        <taxon>Streptophyta</taxon>
        <taxon>Embryophyta</taxon>
        <taxon>Tracheophyta</taxon>
        <taxon>Spermatophyta</taxon>
        <taxon>Magnoliopsida</taxon>
        <taxon>eudicotyledons</taxon>
        <taxon>Gunneridae</taxon>
        <taxon>Pentapetalae</taxon>
        <taxon>rosids</taxon>
        <taxon>fabids</taxon>
        <taxon>Fabales</taxon>
        <taxon>Fabaceae</taxon>
        <taxon>Papilionoideae</taxon>
        <taxon>50 kb inversion clade</taxon>
        <taxon>NPAAA clade</taxon>
        <taxon>indigoferoid/millettioid clade</taxon>
        <taxon>Phaseoleae</taxon>
        <taxon>Vigna</taxon>
    </lineage>
</organism>
<reference evidence="11" key="1">
    <citation type="journal article" date="2015" name="Proc. Natl. Acad. Sci. U.S.A.">
        <title>Genome sequencing of adzuki bean (Vigna angularis) provides insight into high starch and low fat accumulation and domestication.</title>
        <authorList>
            <person name="Yang K."/>
            <person name="Tian Z."/>
            <person name="Chen C."/>
            <person name="Luo L."/>
            <person name="Zhao B."/>
            <person name="Wang Z."/>
            <person name="Yu L."/>
            <person name="Li Y."/>
            <person name="Sun Y."/>
            <person name="Li W."/>
            <person name="Chen Y."/>
            <person name="Li Y."/>
            <person name="Zhang Y."/>
            <person name="Ai D."/>
            <person name="Zhao J."/>
            <person name="Shang C."/>
            <person name="Ma Y."/>
            <person name="Wu B."/>
            <person name="Wang M."/>
            <person name="Gao L."/>
            <person name="Sun D."/>
            <person name="Zhang P."/>
            <person name="Guo F."/>
            <person name="Wang W."/>
            <person name="Li Y."/>
            <person name="Wang J."/>
            <person name="Varshney R.K."/>
            <person name="Wang J."/>
            <person name="Ling H.Q."/>
            <person name="Wan P."/>
        </authorList>
    </citation>
    <scope>NUCLEOTIDE SEQUENCE</scope>
    <source>
        <strain evidence="11">cv. Jingnong 6</strain>
    </source>
</reference>
<evidence type="ECO:0000256" key="4">
    <source>
        <dbReference type="ARBA" id="ARBA00022723"/>
    </source>
</evidence>
<keyword evidence="4 8" id="KW-0479">Metal-binding</keyword>
<evidence type="ECO:0008006" key="12">
    <source>
        <dbReference type="Google" id="ProtNLM"/>
    </source>
</evidence>
<dbReference type="Gene3D" id="1.10.630.10">
    <property type="entry name" value="Cytochrome P450"/>
    <property type="match status" value="1"/>
</dbReference>
<comment type="cofactor">
    <cofactor evidence="1 8">
        <name>heme</name>
        <dbReference type="ChEBI" id="CHEBI:30413"/>
    </cofactor>
</comment>
<dbReference type="Gramene" id="KOM46087">
    <property type="protein sequence ID" value="KOM46087"/>
    <property type="gene ID" value="LR48_Vigan06g139300"/>
</dbReference>
<evidence type="ECO:0000256" key="7">
    <source>
        <dbReference type="ARBA" id="ARBA00023033"/>
    </source>
</evidence>
<dbReference type="GO" id="GO:0004497">
    <property type="term" value="F:monooxygenase activity"/>
    <property type="evidence" value="ECO:0007669"/>
    <property type="project" value="UniProtKB-KW"/>
</dbReference>
<dbReference type="GO" id="GO:0006629">
    <property type="term" value="P:lipid metabolic process"/>
    <property type="evidence" value="ECO:0007669"/>
    <property type="project" value="UniProtKB-ARBA"/>
</dbReference>
<dbReference type="OMA" id="SAHTWFF"/>
<evidence type="ECO:0000256" key="5">
    <source>
        <dbReference type="ARBA" id="ARBA00023002"/>
    </source>
</evidence>
<evidence type="ECO:0000256" key="2">
    <source>
        <dbReference type="ARBA" id="ARBA00010617"/>
    </source>
</evidence>
<dbReference type="GO" id="GO:0020037">
    <property type="term" value="F:heme binding"/>
    <property type="evidence" value="ECO:0007669"/>
    <property type="project" value="InterPro"/>
</dbReference>
<gene>
    <name evidence="10" type="ORF">LR48_Vigan06g139300</name>
</gene>
<sequence>MLLYIGVFLPIVLSFIFHQISRRHKRNIPFAVLKLPIIGMLHYLLLNLSNIHDYAIFVLKHYGGTLMFEGPWFTNMNFILTADPTNVHHITTKNFSNYGKGSNFSEIFDVFGGGIINSDNLHAWKKERSVLHSLFQRQSLKIFLRKAIQKKLENDLVPFLDDTSEVGAEVDLQFALRRFTFDIACSCFLGYDPHSLPNKNTKLSQPTYQRALVVIEESLFHRHITPRCLWKLQEWLQIGQEKKFKEAREIFDKFLYECVAAKREEKNRCNSTKEVDDTDHDLLGVLMEEGDQKGRIMDDKYLRDTAFTFVSAGSGTISASLSWFFWLVSTHPHVEAKILEEIKENCMNQDGTWIASGVEEFGKLAYLHGAICEALRLFPTVPYDHKCAIKSDRLPSGHHVSPNTMILYSLYAMGRMEEIWGHDCMEFKPERWISESGEIIQIPAHKFIAFNAGPRNCLGKDITFTEMKMVAVAILWRFQMKVVDGHPITPRVSVVLTIEQGLKVKVTKRCT</sequence>
<dbReference type="PRINTS" id="PR00463">
    <property type="entry name" value="EP450I"/>
</dbReference>
<keyword evidence="5 9" id="KW-0560">Oxidoreductase</keyword>
<evidence type="ECO:0000256" key="9">
    <source>
        <dbReference type="RuleBase" id="RU000461"/>
    </source>
</evidence>
<keyword evidence="7 9" id="KW-0503">Monooxygenase</keyword>
<protein>
    <recommendedName>
        <fullName evidence="12">Cytochrome P450</fullName>
    </recommendedName>
</protein>